<dbReference type="InterPro" id="IPR021858">
    <property type="entry name" value="Fun_TF"/>
</dbReference>
<reference evidence="5" key="1">
    <citation type="journal article" date="2020" name="BMC Genomics">
        <title>Correction to: Identification and distribution of gene clusters required for synthesis of sphingolipid metabolism inhibitors in diverse species of the filamentous fungus Fusarium.</title>
        <authorList>
            <person name="Kim H.S."/>
            <person name="Lohmar J.M."/>
            <person name="Busman M."/>
            <person name="Brown D.W."/>
            <person name="Naumann T.A."/>
            <person name="Divon H.H."/>
            <person name="Lysoe E."/>
            <person name="Uhlig S."/>
            <person name="Proctor R.H."/>
        </authorList>
    </citation>
    <scope>NUCLEOTIDE SEQUENCE</scope>
    <source>
        <strain evidence="5">NRRL 20472</strain>
    </source>
</reference>
<dbReference type="OrthoDB" id="4540492at2759"/>
<dbReference type="InterPro" id="IPR036864">
    <property type="entry name" value="Zn2-C6_fun-type_DNA-bd_sf"/>
</dbReference>
<name>A0A8H4U0S0_9HYPO</name>
<organism evidence="5 6">
    <name type="scientific">Fusarium sarcochroum</name>
    <dbReference type="NCBI Taxonomy" id="1208366"/>
    <lineage>
        <taxon>Eukaryota</taxon>
        <taxon>Fungi</taxon>
        <taxon>Dikarya</taxon>
        <taxon>Ascomycota</taxon>
        <taxon>Pezizomycotina</taxon>
        <taxon>Sordariomycetes</taxon>
        <taxon>Hypocreomycetidae</taxon>
        <taxon>Hypocreales</taxon>
        <taxon>Nectriaceae</taxon>
        <taxon>Fusarium</taxon>
        <taxon>Fusarium lateritium species complex</taxon>
    </lineage>
</organism>
<dbReference type="Proteomes" id="UP000622797">
    <property type="component" value="Unassembled WGS sequence"/>
</dbReference>
<evidence type="ECO:0000313" key="5">
    <source>
        <dbReference type="EMBL" id="KAF4967418.1"/>
    </source>
</evidence>
<feature type="compositionally biased region" description="Polar residues" evidence="3">
    <location>
        <begin position="7"/>
        <end position="17"/>
    </location>
</feature>
<dbReference type="GO" id="GO:0005634">
    <property type="term" value="C:nucleus"/>
    <property type="evidence" value="ECO:0007669"/>
    <property type="project" value="UniProtKB-SubCell"/>
</dbReference>
<dbReference type="SUPFAM" id="SSF57701">
    <property type="entry name" value="Zn2/Cys6 DNA-binding domain"/>
    <property type="match status" value="1"/>
</dbReference>
<evidence type="ECO:0000256" key="1">
    <source>
        <dbReference type="ARBA" id="ARBA00004123"/>
    </source>
</evidence>
<dbReference type="PANTHER" id="PTHR37534:SF49">
    <property type="entry name" value="LYSINE BIOSYNTHESIS REGULATORY PROTEIN LYS14"/>
    <property type="match status" value="1"/>
</dbReference>
<dbReference type="CDD" id="cd00067">
    <property type="entry name" value="GAL4"/>
    <property type="match status" value="1"/>
</dbReference>
<dbReference type="Pfam" id="PF00172">
    <property type="entry name" value="Zn_clus"/>
    <property type="match status" value="1"/>
</dbReference>
<feature type="compositionally biased region" description="Low complexity" evidence="3">
    <location>
        <begin position="71"/>
        <end position="99"/>
    </location>
</feature>
<reference evidence="5" key="2">
    <citation type="submission" date="2020-05" db="EMBL/GenBank/DDBJ databases">
        <authorList>
            <person name="Kim H.-S."/>
            <person name="Proctor R.H."/>
            <person name="Brown D.W."/>
        </authorList>
    </citation>
    <scope>NUCLEOTIDE SEQUENCE</scope>
    <source>
        <strain evidence="5">NRRL 20472</strain>
    </source>
</reference>
<dbReference type="GO" id="GO:0045944">
    <property type="term" value="P:positive regulation of transcription by RNA polymerase II"/>
    <property type="evidence" value="ECO:0007669"/>
    <property type="project" value="TreeGrafter"/>
</dbReference>
<dbReference type="GO" id="GO:0008270">
    <property type="term" value="F:zinc ion binding"/>
    <property type="evidence" value="ECO:0007669"/>
    <property type="project" value="InterPro"/>
</dbReference>
<dbReference type="PANTHER" id="PTHR37534">
    <property type="entry name" value="TRANSCRIPTIONAL ACTIVATOR PROTEIN UGA3"/>
    <property type="match status" value="1"/>
</dbReference>
<accession>A0A8H4U0S0</accession>
<evidence type="ECO:0000256" key="2">
    <source>
        <dbReference type="ARBA" id="ARBA00023242"/>
    </source>
</evidence>
<keyword evidence="2" id="KW-0539">Nucleus</keyword>
<dbReference type="GO" id="GO:0000976">
    <property type="term" value="F:transcription cis-regulatory region binding"/>
    <property type="evidence" value="ECO:0007669"/>
    <property type="project" value="TreeGrafter"/>
</dbReference>
<evidence type="ECO:0000259" key="4">
    <source>
        <dbReference type="PROSITE" id="PS50048"/>
    </source>
</evidence>
<dbReference type="Pfam" id="PF11951">
    <property type="entry name" value="Fungal_trans_2"/>
    <property type="match status" value="2"/>
</dbReference>
<dbReference type="EMBL" id="JABEXW010000237">
    <property type="protein sequence ID" value="KAF4967418.1"/>
    <property type="molecule type" value="Genomic_DNA"/>
</dbReference>
<dbReference type="Gene3D" id="4.10.240.10">
    <property type="entry name" value="Zn(2)-C6 fungal-type DNA-binding domain"/>
    <property type="match status" value="1"/>
</dbReference>
<feature type="region of interest" description="Disordered" evidence="3">
    <location>
        <begin position="59"/>
        <end position="101"/>
    </location>
</feature>
<keyword evidence="6" id="KW-1185">Reference proteome</keyword>
<dbReference type="GO" id="GO:0000981">
    <property type="term" value="F:DNA-binding transcription factor activity, RNA polymerase II-specific"/>
    <property type="evidence" value="ECO:0007669"/>
    <property type="project" value="InterPro"/>
</dbReference>
<dbReference type="PROSITE" id="PS00463">
    <property type="entry name" value="ZN2_CY6_FUNGAL_1"/>
    <property type="match status" value="1"/>
</dbReference>
<comment type="subcellular location">
    <subcellularLocation>
        <location evidence="1">Nucleus</location>
    </subcellularLocation>
</comment>
<comment type="caution">
    <text evidence="5">The sequence shown here is derived from an EMBL/GenBank/DDBJ whole genome shotgun (WGS) entry which is preliminary data.</text>
</comment>
<dbReference type="AlphaFoldDB" id="A0A8H4U0S0"/>
<feature type="region of interest" description="Disordered" evidence="3">
    <location>
        <begin position="1"/>
        <end position="23"/>
    </location>
</feature>
<dbReference type="PROSITE" id="PS50048">
    <property type="entry name" value="ZN2_CY6_FUNGAL_2"/>
    <property type="match status" value="1"/>
</dbReference>
<gene>
    <name evidence="5" type="ORF">FSARC_5031</name>
</gene>
<evidence type="ECO:0000256" key="3">
    <source>
        <dbReference type="SAM" id="MobiDB-lite"/>
    </source>
</evidence>
<protein>
    <recommendedName>
        <fullName evidence="4">Zn(2)-C6 fungal-type domain-containing protein</fullName>
    </recommendedName>
</protein>
<feature type="domain" description="Zn(2)-C6 fungal-type" evidence="4">
    <location>
        <begin position="27"/>
        <end position="57"/>
    </location>
</feature>
<proteinExistence type="predicted"/>
<dbReference type="InterPro" id="IPR001138">
    <property type="entry name" value="Zn2Cys6_DnaBD"/>
</dbReference>
<evidence type="ECO:0000313" key="6">
    <source>
        <dbReference type="Proteomes" id="UP000622797"/>
    </source>
</evidence>
<dbReference type="SMART" id="SM00066">
    <property type="entry name" value="GAL4"/>
    <property type="match status" value="1"/>
</dbReference>
<sequence>MQPQLPPSTSTTNNENGPRNHLRSRAGCWTCREKKVKCDETRPQCRRCIRLNRPCDYEPRPRKAYTRRQQARSQTQTQSYSHSQYSAGSNPASASSPRSDLNLAGTPSSAFGCHSTTPSAPHTQSHQTGLLLNILPSTASTSQNSLVTPSPSVSEACLAILEPADYHSIHCFRFDLAPLIYLKDPELSAIELMWKLAQNSEMVLHMIVALGAQQLCYQHQEHGSHASDHHARKVRAAEHYGSSLRLLALATAQDIGESELDLVLATLWLMIEYEQRFGDGSGSGLSAHLKGAASIIQGRLHNLRDILKSRGVRVCHEEPSPSPQAMLLKGQEEWPISAFAARIVVWISYKDGAAALNGFGGFFNELLGQAMEGIAEDEATSLVRGFEALHRHSNRASSDKWALECPQEKVIEDIHSRPLFYLFGNTGQFRFLLSKLAVMRQDDSSAFESSCQRMARLLNATTDQYAELIDVAHTLRLDSCGAHRSFVINVRDNVSHYHAIVMCYSGIVQERALPDNGQRAVLGRLMNIAFQTHSDEGESAMSRVAWPLFVAALESDDAVHRKWIMDRYQHLSEQGENYRRAHAALKVAFSMQHYHEKRVDLFDLLWHNEQVSRFLI</sequence>